<dbReference type="Proteomes" id="UP000029839">
    <property type="component" value="Unassembled WGS sequence"/>
</dbReference>
<sequence length="128" mass="14467">MVDDDDDAADDVRAALASDPVALAVRRRVADVVLGWDGVEERVTRTQVAYRRRRGFAWVWAPRRHLGRTTGAHVVVSFALGRVELSDRVKEVAHPSTHHWIHHVELQDASDVDAQLTSWLREAWDRAG</sequence>
<dbReference type="EMBL" id="AXCY01000023">
    <property type="protein sequence ID" value="KGM11381.1"/>
    <property type="molecule type" value="Genomic_DNA"/>
</dbReference>
<dbReference type="AlphaFoldDB" id="A0A0A0BTY1"/>
<evidence type="ECO:0000313" key="2">
    <source>
        <dbReference type="EMBL" id="KGM11381.1"/>
    </source>
</evidence>
<feature type="domain" description="DUF5655" evidence="1">
    <location>
        <begin position="21"/>
        <end position="125"/>
    </location>
</feature>
<keyword evidence="3" id="KW-1185">Reference proteome</keyword>
<organism evidence="2 3">
    <name type="scientific">Cellulomonas carbonis T26</name>
    <dbReference type="NCBI Taxonomy" id="947969"/>
    <lineage>
        <taxon>Bacteria</taxon>
        <taxon>Bacillati</taxon>
        <taxon>Actinomycetota</taxon>
        <taxon>Actinomycetes</taxon>
        <taxon>Micrococcales</taxon>
        <taxon>Cellulomonadaceae</taxon>
        <taxon>Cellulomonas</taxon>
    </lineage>
</organism>
<evidence type="ECO:0000259" key="1">
    <source>
        <dbReference type="Pfam" id="PF18899"/>
    </source>
</evidence>
<dbReference type="InterPro" id="IPR043714">
    <property type="entry name" value="DUF5655"/>
</dbReference>
<gene>
    <name evidence="2" type="ORF">N868_10765</name>
</gene>
<dbReference type="RefSeq" id="WP_052426073.1">
    <property type="nucleotide sequence ID" value="NZ_AXCY01000023.1"/>
</dbReference>
<accession>A0A0A0BTY1</accession>
<protein>
    <recommendedName>
        <fullName evidence="1">DUF5655 domain-containing protein</fullName>
    </recommendedName>
</protein>
<dbReference type="Pfam" id="PF18899">
    <property type="entry name" value="DUF5655"/>
    <property type="match status" value="1"/>
</dbReference>
<dbReference type="OrthoDB" id="4871934at2"/>
<evidence type="ECO:0000313" key="3">
    <source>
        <dbReference type="Proteomes" id="UP000029839"/>
    </source>
</evidence>
<reference evidence="2 3" key="1">
    <citation type="submission" date="2013-08" db="EMBL/GenBank/DDBJ databases">
        <title>Genome sequencing of Cellulomonas carbonis T26.</title>
        <authorList>
            <person name="Chen F."/>
            <person name="Li Y."/>
            <person name="Wang G."/>
        </authorList>
    </citation>
    <scope>NUCLEOTIDE SEQUENCE [LARGE SCALE GENOMIC DNA]</scope>
    <source>
        <strain evidence="2 3">T26</strain>
    </source>
</reference>
<comment type="caution">
    <text evidence="2">The sequence shown here is derived from an EMBL/GenBank/DDBJ whole genome shotgun (WGS) entry which is preliminary data.</text>
</comment>
<name>A0A0A0BTY1_9CELL</name>
<proteinExistence type="predicted"/>
<reference evidence="2 3" key="2">
    <citation type="journal article" date="2015" name="Stand. Genomic Sci.">
        <title>Draft genome sequence of Cellulomonas carbonis T26(T) and comparative analysis of six Cellulomonas genomes.</title>
        <authorList>
            <person name="Zhuang W."/>
            <person name="Zhang S."/>
            <person name="Xia X."/>
            <person name="Wang G."/>
        </authorList>
    </citation>
    <scope>NUCLEOTIDE SEQUENCE [LARGE SCALE GENOMIC DNA]</scope>
    <source>
        <strain evidence="2 3">T26</strain>
    </source>
</reference>